<dbReference type="CDD" id="cd06558">
    <property type="entry name" value="crotonase-like"/>
    <property type="match status" value="1"/>
</dbReference>
<dbReference type="EMBL" id="JAENIL010000032">
    <property type="protein sequence ID" value="MBK1878536.1"/>
    <property type="molecule type" value="Genomic_DNA"/>
</dbReference>
<dbReference type="Gene3D" id="3.90.226.10">
    <property type="entry name" value="2-enoyl-CoA Hydratase, Chain A, domain 1"/>
    <property type="match status" value="1"/>
</dbReference>
<proteinExistence type="inferred from homology"/>
<comment type="similarity">
    <text evidence="1 3">Belongs to the enoyl-CoA hydratase/isomerase family.</text>
</comment>
<dbReference type="GO" id="GO:0016836">
    <property type="term" value="F:hydro-lyase activity"/>
    <property type="evidence" value="ECO:0007669"/>
    <property type="project" value="UniProtKB-ARBA"/>
</dbReference>
<gene>
    <name evidence="4" type="ORF">JIN87_16770</name>
</gene>
<evidence type="ECO:0000313" key="4">
    <source>
        <dbReference type="EMBL" id="MBK1878536.1"/>
    </source>
</evidence>
<dbReference type="Proteomes" id="UP000617628">
    <property type="component" value="Unassembled WGS sequence"/>
</dbReference>
<dbReference type="Gene3D" id="1.10.12.10">
    <property type="entry name" value="Lyase 2-enoyl-coa Hydratase, Chain A, domain 2"/>
    <property type="match status" value="1"/>
</dbReference>
<reference evidence="4" key="1">
    <citation type="submission" date="2021-01" db="EMBL/GenBank/DDBJ databases">
        <title>Modified the classification status of verrucomicrobia.</title>
        <authorList>
            <person name="Feng X."/>
        </authorList>
    </citation>
    <scope>NUCLEOTIDE SEQUENCE</scope>
    <source>
        <strain evidence="4">KCTC 13126</strain>
    </source>
</reference>
<dbReference type="FunFam" id="1.10.12.10:FF:000001">
    <property type="entry name" value="Probable enoyl-CoA hydratase, mitochondrial"/>
    <property type="match status" value="1"/>
</dbReference>
<dbReference type="PANTHER" id="PTHR11941">
    <property type="entry name" value="ENOYL-COA HYDRATASE-RELATED"/>
    <property type="match status" value="1"/>
</dbReference>
<dbReference type="PANTHER" id="PTHR11941:SF54">
    <property type="entry name" value="ENOYL-COA HYDRATASE, MITOCHONDRIAL"/>
    <property type="match status" value="1"/>
</dbReference>
<organism evidence="4 5">
    <name type="scientific">Pelagicoccus mobilis</name>
    <dbReference type="NCBI Taxonomy" id="415221"/>
    <lineage>
        <taxon>Bacteria</taxon>
        <taxon>Pseudomonadati</taxon>
        <taxon>Verrucomicrobiota</taxon>
        <taxon>Opitutia</taxon>
        <taxon>Puniceicoccales</taxon>
        <taxon>Pelagicoccaceae</taxon>
        <taxon>Pelagicoccus</taxon>
    </lineage>
</organism>
<dbReference type="InterPro" id="IPR001753">
    <property type="entry name" value="Enoyl-CoA_hydra/iso"/>
</dbReference>
<dbReference type="SUPFAM" id="SSF52096">
    <property type="entry name" value="ClpP/crotonase"/>
    <property type="match status" value="1"/>
</dbReference>
<evidence type="ECO:0000256" key="2">
    <source>
        <dbReference type="ARBA" id="ARBA00023239"/>
    </source>
</evidence>
<dbReference type="AlphaFoldDB" id="A0A934S0X3"/>
<evidence type="ECO:0000313" key="5">
    <source>
        <dbReference type="Proteomes" id="UP000617628"/>
    </source>
</evidence>
<dbReference type="InterPro" id="IPR018376">
    <property type="entry name" value="Enoyl-CoA_hyd/isom_CS"/>
</dbReference>
<sequence length="263" mass="28297">MSLNSAEWVRFELEGTIGAIRFNRPKANAYDIDFMRAFNAALDEANACEGARVVVLKSDLEKFFCAGSDIRTFSENDVETNKAMVDLARAALAKIETSSKFYIAVLSGHALGGGLEIAMACDLRIASEGKYLLGLPEVKLGLLPGNGGTQRLLRLVGVSKAMELMALGDNISPQEAHRIGLVNRLYPADGFDAAVAEDAQNIADGPPLTLAALKKSLQQGCEMGLADGLQLEANLVDDLYNTHDAQEGFKAFCEKRPPVYIGK</sequence>
<evidence type="ECO:0000256" key="3">
    <source>
        <dbReference type="RuleBase" id="RU003707"/>
    </source>
</evidence>
<name>A0A934S0X3_9BACT</name>
<dbReference type="Pfam" id="PF00378">
    <property type="entry name" value="ECH_1"/>
    <property type="match status" value="1"/>
</dbReference>
<evidence type="ECO:0000256" key="1">
    <source>
        <dbReference type="ARBA" id="ARBA00005254"/>
    </source>
</evidence>
<keyword evidence="5" id="KW-1185">Reference proteome</keyword>
<dbReference type="InterPro" id="IPR014748">
    <property type="entry name" value="Enoyl-CoA_hydra_C"/>
</dbReference>
<accession>A0A934S0X3</accession>
<dbReference type="GO" id="GO:0006635">
    <property type="term" value="P:fatty acid beta-oxidation"/>
    <property type="evidence" value="ECO:0007669"/>
    <property type="project" value="TreeGrafter"/>
</dbReference>
<protein>
    <submittedName>
        <fullName evidence="4">Enoyl-CoA hydratase/isomerase family protein</fullName>
    </submittedName>
</protein>
<dbReference type="RefSeq" id="WP_200356748.1">
    <property type="nucleotide sequence ID" value="NZ_JAENIL010000032.1"/>
</dbReference>
<dbReference type="PROSITE" id="PS00166">
    <property type="entry name" value="ENOYL_COA_HYDRATASE"/>
    <property type="match status" value="1"/>
</dbReference>
<dbReference type="InterPro" id="IPR029045">
    <property type="entry name" value="ClpP/crotonase-like_dom_sf"/>
</dbReference>
<comment type="caution">
    <text evidence="4">The sequence shown here is derived from an EMBL/GenBank/DDBJ whole genome shotgun (WGS) entry which is preliminary data.</text>
</comment>
<keyword evidence="2" id="KW-0456">Lyase</keyword>